<sequence>MKNKNIIRKKEIMTSSSLLSPSSSPLRKKRRLTHFFYTVLAFILLAAFIYCHDFLFFSRRSLHSPTTTTILHQVNDPPPPPPPSPPPPPPPTPSPPPPSPPPPAFAVGKTPEGCDVYRGHWVKDKSTRPLYKESDCPYIQPQLTCRAHGRPDTDYDSWRWQPDSCSLPSFDAKMMLESLRGKKMMFVGDSLNRGMYVSLVCLLHSQIPEHSKSMETFGSLTVFSLKDYNATIEFYWAPFLLESNSDNATVHRVSDRIVRKGSINIHGRHWRGADVVVFNTYLWWRTGFKMKILEGSFKDEKKRIVEMESEDAYRMALKTMVKWVKKNMDPLKTRVFFATMSPTHYKSEDWGGEQGKNCYNQTTPIQDMDHWPSDCSKTLMKVIGEELDGRKDFPVTVLNITQLSGYRKDAHTSIYKKQWSPLTKEQLANPVSYSDCIHWCLPGLQDTWNELLFAKLFYP</sequence>
<accession>A0A397ZGC4</accession>
<feature type="compositionally biased region" description="Pro residues" evidence="7">
    <location>
        <begin position="76"/>
        <end position="104"/>
    </location>
</feature>
<evidence type="ECO:0000259" key="9">
    <source>
        <dbReference type="Pfam" id="PF13839"/>
    </source>
</evidence>
<feature type="domain" description="Trichome birefringence-like N-terminal" evidence="10">
    <location>
        <begin position="113"/>
        <end position="166"/>
    </location>
</feature>
<dbReference type="Proteomes" id="UP000264353">
    <property type="component" value="Chromosome A5"/>
</dbReference>
<evidence type="ECO:0000259" key="10">
    <source>
        <dbReference type="Pfam" id="PF14416"/>
    </source>
</evidence>
<proteinExistence type="inferred from homology"/>
<evidence type="ECO:0000256" key="1">
    <source>
        <dbReference type="ARBA" id="ARBA00004167"/>
    </source>
</evidence>
<name>A0A397ZGC4_BRACM</name>
<dbReference type="InterPro" id="IPR026057">
    <property type="entry name" value="TBL_C"/>
</dbReference>
<dbReference type="Pfam" id="PF14416">
    <property type="entry name" value="PMR5N"/>
    <property type="match status" value="1"/>
</dbReference>
<evidence type="ECO:0000256" key="2">
    <source>
        <dbReference type="ARBA" id="ARBA00007727"/>
    </source>
</evidence>
<dbReference type="InterPro" id="IPR025846">
    <property type="entry name" value="TBL_N"/>
</dbReference>
<evidence type="ECO:0000256" key="7">
    <source>
        <dbReference type="SAM" id="MobiDB-lite"/>
    </source>
</evidence>
<dbReference type="InterPro" id="IPR029962">
    <property type="entry name" value="TBL"/>
</dbReference>
<dbReference type="GO" id="GO:0016413">
    <property type="term" value="F:O-acetyltransferase activity"/>
    <property type="evidence" value="ECO:0007669"/>
    <property type="project" value="InterPro"/>
</dbReference>
<evidence type="ECO:0000313" key="12">
    <source>
        <dbReference type="Proteomes" id="UP000264353"/>
    </source>
</evidence>
<reference evidence="11 12" key="1">
    <citation type="submission" date="2018-06" db="EMBL/GenBank/DDBJ databases">
        <title>WGS assembly of Brassica rapa FPsc.</title>
        <authorList>
            <person name="Bowman J."/>
            <person name="Kohchi T."/>
            <person name="Yamato K."/>
            <person name="Jenkins J."/>
            <person name="Shu S."/>
            <person name="Ishizaki K."/>
            <person name="Yamaoka S."/>
            <person name="Nishihama R."/>
            <person name="Nakamura Y."/>
            <person name="Berger F."/>
            <person name="Adam C."/>
            <person name="Aki S."/>
            <person name="Althoff F."/>
            <person name="Araki T."/>
            <person name="Arteaga-Vazquez M."/>
            <person name="Balasubrmanian S."/>
            <person name="Bauer D."/>
            <person name="Boehm C."/>
            <person name="Briginshaw L."/>
            <person name="Caballero-Perez J."/>
            <person name="Catarino B."/>
            <person name="Chen F."/>
            <person name="Chiyoda S."/>
            <person name="Chovatia M."/>
            <person name="Davies K."/>
            <person name="Delmans M."/>
            <person name="Demura T."/>
            <person name="Dierschke T."/>
            <person name="Dolan L."/>
            <person name="Dorantes-Acosta A."/>
            <person name="Eklund D."/>
            <person name="Florent S."/>
            <person name="Flores-Sandoval E."/>
            <person name="Fujiyama A."/>
            <person name="Fukuzawa H."/>
            <person name="Galik B."/>
            <person name="Grimanelli D."/>
            <person name="Grimwood J."/>
            <person name="Grossniklaus U."/>
            <person name="Hamada T."/>
            <person name="Haseloff J."/>
            <person name="Hetherington A."/>
            <person name="Higo A."/>
            <person name="Hirakawa Y."/>
            <person name="Hundley H."/>
            <person name="Ikeda Y."/>
            <person name="Inoue K."/>
            <person name="Inoue S."/>
            <person name="Ishida S."/>
            <person name="Jia Q."/>
            <person name="Kakita M."/>
            <person name="Kanazawa T."/>
            <person name="Kawai Y."/>
            <person name="Kawashima T."/>
            <person name="Kennedy M."/>
            <person name="Kinose K."/>
            <person name="Kinoshita T."/>
            <person name="Kohara Y."/>
            <person name="Koide E."/>
            <person name="Komatsu K."/>
            <person name="Kopischke S."/>
            <person name="Kubo M."/>
            <person name="Kyozuka J."/>
            <person name="Lagercrantz U."/>
            <person name="Lin S."/>
            <person name="Lindquist E."/>
            <person name="Lipzen A."/>
            <person name="Lu C."/>
            <person name="Luna E."/>
            <person name="Martienssen R."/>
            <person name="Minamino N."/>
            <person name="Mizutani M."/>
            <person name="Mizutani M."/>
            <person name="Mochizuki N."/>
            <person name="Monte I."/>
            <person name="Mosher R."/>
            <person name="Nagasaki H."/>
            <person name="Nakagami H."/>
            <person name="Naramoto S."/>
            <person name="Nishitani K."/>
            <person name="Ohtani M."/>
            <person name="Okamoto T."/>
            <person name="Okumura M."/>
            <person name="Phillips J."/>
            <person name="Pollak B."/>
            <person name="Reinders A."/>
            <person name="Roevekamp M."/>
            <person name="Sano R."/>
            <person name="Sawa S."/>
            <person name="Schmid M."/>
            <person name="Shirakawa M."/>
            <person name="Solano R."/>
            <person name="Spunde A."/>
            <person name="Suetsugu N."/>
            <person name="Sugano S."/>
            <person name="Sugiyama A."/>
            <person name="Sun R."/>
            <person name="Suzuki Y."/>
            <person name="Takenaka M."/>
            <person name="Takezawa D."/>
            <person name="Tomogane H."/>
            <person name="Tsuzuki M."/>
            <person name="Ueda T."/>
            <person name="Umeda M."/>
            <person name="Ward J."/>
            <person name="Watanabe Y."/>
            <person name="Yazaki K."/>
            <person name="Yokoyama R."/>
            <person name="Yoshitake Y."/>
            <person name="Yotsui I."/>
            <person name="Zachgo S."/>
            <person name="Schmutz J."/>
        </authorList>
    </citation>
    <scope>NUCLEOTIDE SEQUENCE [LARGE SCALE GENOMIC DNA]</scope>
    <source>
        <strain evidence="12">cv. B-3</strain>
    </source>
</reference>
<keyword evidence="3 8" id="KW-0812">Transmembrane</keyword>
<feature type="domain" description="Trichome birefringence-like C-terminal" evidence="9">
    <location>
        <begin position="167"/>
        <end position="454"/>
    </location>
</feature>
<dbReference type="EMBL" id="CM010632">
    <property type="protein sequence ID" value="RID64008.1"/>
    <property type="molecule type" value="Genomic_DNA"/>
</dbReference>
<dbReference type="PANTHER" id="PTHR32285:SF282">
    <property type="entry name" value="PROTEIN TRICHOME BIREFRINGENCE-LIKE 32"/>
    <property type="match status" value="1"/>
</dbReference>
<keyword evidence="6 8" id="KW-0472">Membrane</keyword>
<evidence type="ECO:0000256" key="6">
    <source>
        <dbReference type="ARBA" id="ARBA00023136"/>
    </source>
</evidence>
<comment type="similarity">
    <text evidence="2">Belongs to the PC-esterase family. TBL subfamily.</text>
</comment>
<evidence type="ECO:0000256" key="3">
    <source>
        <dbReference type="ARBA" id="ARBA00022692"/>
    </source>
</evidence>
<feature type="region of interest" description="Disordered" evidence="7">
    <location>
        <begin position="69"/>
        <end position="108"/>
    </location>
</feature>
<protein>
    <submittedName>
        <fullName evidence="11">Uncharacterized protein</fullName>
    </submittedName>
</protein>
<dbReference type="PANTHER" id="PTHR32285">
    <property type="entry name" value="PROTEIN TRICHOME BIREFRINGENCE-LIKE 9-RELATED"/>
    <property type="match status" value="1"/>
</dbReference>
<comment type="subcellular location">
    <subcellularLocation>
        <location evidence="1">Membrane</location>
        <topology evidence="1">Single-pass membrane protein</topology>
    </subcellularLocation>
</comment>
<dbReference type="AlphaFoldDB" id="A0A397ZGC4"/>
<dbReference type="Pfam" id="PF13839">
    <property type="entry name" value="PC-Esterase"/>
    <property type="match status" value="1"/>
</dbReference>
<evidence type="ECO:0000256" key="5">
    <source>
        <dbReference type="ARBA" id="ARBA00022989"/>
    </source>
</evidence>
<feature type="transmembrane region" description="Helical" evidence="8">
    <location>
        <begin position="35"/>
        <end position="57"/>
    </location>
</feature>
<evidence type="ECO:0000256" key="4">
    <source>
        <dbReference type="ARBA" id="ARBA00022968"/>
    </source>
</evidence>
<evidence type="ECO:0000313" key="11">
    <source>
        <dbReference type="EMBL" id="RID64008.1"/>
    </source>
</evidence>
<dbReference type="GO" id="GO:0016020">
    <property type="term" value="C:membrane"/>
    <property type="evidence" value="ECO:0007669"/>
    <property type="project" value="UniProtKB-SubCell"/>
</dbReference>
<dbReference type="SUPFAM" id="SSF101447">
    <property type="entry name" value="Formin homology 2 domain (FH2 domain)"/>
    <property type="match status" value="1"/>
</dbReference>
<evidence type="ECO:0000256" key="8">
    <source>
        <dbReference type="SAM" id="Phobius"/>
    </source>
</evidence>
<keyword evidence="4" id="KW-0735">Signal-anchor</keyword>
<gene>
    <name evidence="11" type="ORF">BRARA_E02968</name>
</gene>
<keyword evidence="5 8" id="KW-1133">Transmembrane helix</keyword>
<organism evidence="11 12">
    <name type="scientific">Brassica campestris</name>
    <name type="common">Field mustard</name>
    <dbReference type="NCBI Taxonomy" id="3711"/>
    <lineage>
        <taxon>Eukaryota</taxon>
        <taxon>Viridiplantae</taxon>
        <taxon>Streptophyta</taxon>
        <taxon>Embryophyta</taxon>
        <taxon>Tracheophyta</taxon>
        <taxon>Spermatophyta</taxon>
        <taxon>Magnoliopsida</taxon>
        <taxon>eudicotyledons</taxon>
        <taxon>Gunneridae</taxon>
        <taxon>Pentapetalae</taxon>
        <taxon>rosids</taxon>
        <taxon>malvids</taxon>
        <taxon>Brassicales</taxon>
        <taxon>Brassicaceae</taxon>
        <taxon>Brassiceae</taxon>
        <taxon>Brassica</taxon>
    </lineage>
</organism>